<proteinExistence type="predicted"/>
<organism evidence="1 2">
    <name type="scientific">Cuscuta epithymum</name>
    <dbReference type="NCBI Taxonomy" id="186058"/>
    <lineage>
        <taxon>Eukaryota</taxon>
        <taxon>Viridiplantae</taxon>
        <taxon>Streptophyta</taxon>
        <taxon>Embryophyta</taxon>
        <taxon>Tracheophyta</taxon>
        <taxon>Spermatophyta</taxon>
        <taxon>Magnoliopsida</taxon>
        <taxon>eudicotyledons</taxon>
        <taxon>Gunneridae</taxon>
        <taxon>Pentapetalae</taxon>
        <taxon>asterids</taxon>
        <taxon>lamiids</taxon>
        <taxon>Solanales</taxon>
        <taxon>Convolvulaceae</taxon>
        <taxon>Cuscuteae</taxon>
        <taxon>Cuscuta</taxon>
        <taxon>Cuscuta subgen. Cuscuta</taxon>
    </lineage>
</organism>
<gene>
    <name evidence="1" type="ORF">CEPIT_LOCUS32829</name>
</gene>
<protein>
    <submittedName>
        <fullName evidence="1">Uncharacterized protein</fullName>
    </submittedName>
</protein>
<dbReference type="EMBL" id="CAMAPF010000975">
    <property type="protein sequence ID" value="CAH9133285.1"/>
    <property type="molecule type" value="Genomic_DNA"/>
</dbReference>
<name>A0AAV0FCJ9_9ASTE</name>
<keyword evidence="2" id="KW-1185">Reference proteome</keyword>
<comment type="caution">
    <text evidence="1">The sequence shown here is derived from an EMBL/GenBank/DDBJ whole genome shotgun (WGS) entry which is preliminary data.</text>
</comment>
<feature type="non-terminal residue" evidence="1">
    <location>
        <position position="204"/>
    </location>
</feature>
<dbReference type="Proteomes" id="UP001152523">
    <property type="component" value="Unassembled WGS sequence"/>
</dbReference>
<dbReference type="AlphaFoldDB" id="A0AAV0FCJ9"/>
<evidence type="ECO:0000313" key="1">
    <source>
        <dbReference type="EMBL" id="CAH9133285.1"/>
    </source>
</evidence>
<evidence type="ECO:0000313" key="2">
    <source>
        <dbReference type="Proteomes" id="UP001152523"/>
    </source>
</evidence>
<reference evidence="1" key="1">
    <citation type="submission" date="2022-07" db="EMBL/GenBank/DDBJ databases">
        <authorList>
            <person name="Macas J."/>
            <person name="Novak P."/>
            <person name="Neumann P."/>
        </authorList>
    </citation>
    <scope>NUCLEOTIDE SEQUENCE</scope>
</reference>
<sequence length="204" mass="23488">MSRTYPAPLSSAQNIFTRLSHGRRFSYLTPPYPPPQSSMYGGGDDPIFEDAPLGREDLPPRPDIPFATIADRRRFQVWGQYRTLLAPMILDQAMLEEWGYWSDIVALLGDSLWRRILLMQERASLPLTMEFLCSLQFTHYDQTVQEGSVIGSETQMRFTIRGIEHSISVAELGWRMGLYAPVYTQTEEFRTLSTRLPEAFDIEE</sequence>
<accession>A0AAV0FCJ9</accession>